<gene>
    <name evidence="3" type="ORF">PUN28_019548</name>
</gene>
<feature type="region of interest" description="Disordered" evidence="1">
    <location>
        <begin position="35"/>
        <end position="54"/>
    </location>
</feature>
<keyword evidence="2" id="KW-0732">Signal</keyword>
<accession>A0AAW2EB50</accession>
<sequence>MRPCAVLICCLIAVGYAESIKSKYENRIIRQTSPMEVNENNNQQHRTIANYPNTNTSYPTFPVYESNEKKESVYSSNNAESPASAKETSNNSESTTVPTEISESFFSKLKPYDIARSLITYSTQGGNYLLQVLGVAFLSTSFIRLICSYTSICEFLQPDEAKVARSHVSQEHLRDITWMLDKALEKFSAENMQ</sequence>
<evidence type="ECO:0000313" key="4">
    <source>
        <dbReference type="Proteomes" id="UP001430953"/>
    </source>
</evidence>
<evidence type="ECO:0000256" key="1">
    <source>
        <dbReference type="SAM" id="MobiDB-lite"/>
    </source>
</evidence>
<feature type="chain" id="PRO_5043329636" evidence="2">
    <location>
        <begin position="20"/>
        <end position="193"/>
    </location>
</feature>
<feature type="signal peptide" evidence="2">
    <location>
        <begin position="1"/>
        <end position="19"/>
    </location>
</feature>
<comment type="caution">
    <text evidence="3">The sequence shown here is derived from an EMBL/GenBank/DDBJ whole genome shotgun (WGS) entry which is preliminary data.</text>
</comment>
<feature type="region of interest" description="Disordered" evidence="1">
    <location>
        <begin position="72"/>
        <end position="97"/>
    </location>
</feature>
<dbReference type="AlphaFoldDB" id="A0AAW2EB50"/>
<proteinExistence type="predicted"/>
<reference evidence="3 4" key="1">
    <citation type="submission" date="2023-03" db="EMBL/GenBank/DDBJ databases">
        <title>High recombination rates correlate with genetic variation in Cardiocondyla obscurior ants.</title>
        <authorList>
            <person name="Errbii M."/>
        </authorList>
    </citation>
    <scope>NUCLEOTIDE SEQUENCE [LARGE SCALE GENOMIC DNA]</scope>
    <source>
        <strain evidence="3">Alpha-2009</strain>
        <tissue evidence="3">Whole body</tissue>
    </source>
</reference>
<evidence type="ECO:0000313" key="3">
    <source>
        <dbReference type="EMBL" id="KAL0100190.1"/>
    </source>
</evidence>
<name>A0AAW2EB50_9HYME</name>
<evidence type="ECO:0000256" key="2">
    <source>
        <dbReference type="SAM" id="SignalP"/>
    </source>
</evidence>
<organism evidence="3 4">
    <name type="scientific">Cardiocondyla obscurior</name>
    <dbReference type="NCBI Taxonomy" id="286306"/>
    <lineage>
        <taxon>Eukaryota</taxon>
        <taxon>Metazoa</taxon>
        <taxon>Ecdysozoa</taxon>
        <taxon>Arthropoda</taxon>
        <taxon>Hexapoda</taxon>
        <taxon>Insecta</taxon>
        <taxon>Pterygota</taxon>
        <taxon>Neoptera</taxon>
        <taxon>Endopterygota</taxon>
        <taxon>Hymenoptera</taxon>
        <taxon>Apocrita</taxon>
        <taxon>Aculeata</taxon>
        <taxon>Formicoidea</taxon>
        <taxon>Formicidae</taxon>
        <taxon>Myrmicinae</taxon>
        <taxon>Cardiocondyla</taxon>
    </lineage>
</organism>
<feature type="compositionally biased region" description="Polar residues" evidence="1">
    <location>
        <begin position="73"/>
        <end position="97"/>
    </location>
</feature>
<protein>
    <submittedName>
        <fullName evidence="3">Uncharacterized protein</fullName>
    </submittedName>
</protein>
<keyword evidence="4" id="KW-1185">Reference proteome</keyword>
<dbReference type="EMBL" id="JADYXP020000026">
    <property type="protein sequence ID" value="KAL0100190.1"/>
    <property type="molecule type" value="Genomic_DNA"/>
</dbReference>
<dbReference type="Proteomes" id="UP001430953">
    <property type="component" value="Unassembled WGS sequence"/>
</dbReference>